<keyword evidence="2" id="KW-1185">Reference proteome</keyword>
<organism evidence="1 2">
    <name type="scientific">Ancylostoma ceylanicum</name>
    <dbReference type="NCBI Taxonomy" id="53326"/>
    <lineage>
        <taxon>Eukaryota</taxon>
        <taxon>Metazoa</taxon>
        <taxon>Ecdysozoa</taxon>
        <taxon>Nematoda</taxon>
        <taxon>Chromadorea</taxon>
        <taxon>Rhabditida</taxon>
        <taxon>Rhabditina</taxon>
        <taxon>Rhabditomorpha</taxon>
        <taxon>Strongyloidea</taxon>
        <taxon>Ancylostomatidae</taxon>
        <taxon>Ancylostomatinae</taxon>
        <taxon>Ancylostoma</taxon>
    </lineage>
</organism>
<gene>
    <name evidence="1" type="primary">Acey_s0011.g1547</name>
    <name evidence="1" type="ORF">Y032_0011g1547</name>
</gene>
<protein>
    <submittedName>
        <fullName evidence="1">Uncharacterized protein</fullName>
    </submittedName>
</protein>
<dbReference type="EMBL" id="JARK01001347">
    <property type="protein sequence ID" value="EYC26080.1"/>
    <property type="molecule type" value="Genomic_DNA"/>
</dbReference>
<dbReference type="Proteomes" id="UP000024635">
    <property type="component" value="Unassembled WGS sequence"/>
</dbReference>
<evidence type="ECO:0000313" key="2">
    <source>
        <dbReference type="Proteomes" id="UP000024635"/>
    </source>
</evidence>
<name>A0A016VFB3_9BILA</name>
<reference evidence="2" key="1">
    <citation type="journal article" date="2015" name="Nat. Genet.">
        <title>The genome and transcriptome of the zoonotic hookworm Ancylostoma ceylanicum identify infection-specific gene families.</title>
        <authorList>
            <person name="Schwarz E.M."/>
            <person name="Hu Y."/>
            <person name="Antoshechkin I."/>
            <person name="Miller M.M."/>
            <person name="Sternberg P.W."/>
            <person name="Aroian R.V."/>
        </authorList>
    </citation>
    <scope>NUCLEOTIDE SEQUENCE</scope>
    <source>
        <strain evidence="2">HY135</strain>
    </source>
</reference>
<proteinExistence type="predicted"/>
<comment type="caution">
    <text evidence="1">The sequence shown here is derived from an EMBL/GenBank/DDBJ whole genome shotgun (WGS) entry which is preliminary data.</text>
</comment>
<dbReference type="AlphaFoldDB" id="A0A016VFB3"/>
<accession>A0A016VFB3</accession>
<evidence type="ECO:0000313" key="1">
    <source>
        <dbReference type="EMBL" id="EYC26080.1"/>
    </source>
</evidence>
<sequence length="97" mass="10918">MVQAVQLLLTNITRKAAAGFPTLACQIHVSGRGFDRLPARRSCRHFPACRQRGRSPDEQLPGEVLALYRGTIHIRFESANPPLQEFCEHFLVNSQFA</sequence>